<dbReference type="AlphaFoldDB" id="A0A4R9K1S7"/>
<accession>A0A4R9K1S7</accession>
<proteinExistence type="inferred from homology"/>
<dbReference type="Gene3D" id="3.30.2350.10">
    <property type="entry name" value="Pseudouridine synthase"/>
    <property type="match status" value="1"/>
</dbReference>
<dbReference type="CDD" id="cd02869">
    <property type="entry name" value="PseudoU_synth_RluA_like"/>
    <property type="match status" value="1"/>
</dbReference>
<dbReference type="GO" id="GO:0009982">
    <property type="term" value="F:pseudouridine synthase activity"/>
    <property type="evidence" value="ECO:0007669"/>
    <property type="project" value="InterPro"/>
</dbReference>
<dbReference type="Proteomes" id="UP000297693">
    <property type="component" value="Unassembled WGS sequence"/>
</dbReference>
<organism evidence="4 5">
    <name type="scientific">Leptospira ognonensis</name>
    <dbReference type="NCBI Taxonomy" id="2484945"/>
    <lineage>
        <taxon>Bacteria</taxon>
        <taxon>Pseudomonadati</taxon>
        <taxon>Spirochaetota</taxon>
        <taxon>Spirochaetia</taxon>
        <taxon>Leptospirales</taxon>
        <taxon>Leptospiraceae</taxon>
        <taxon>Leptospira</taxon>
    </lineage>
</organism>
<dbReference type="EMBL" id="RQGD01000023">
    <property type="protein sequence ID" value="TGL59669.1"/>
    <property type="molecule type" value="Genomic_DNA"/>
</dbReference>
<dbReference type="GO" id="GO:0000455">
    <property type="term" value="P:enzyme-directed rRNA pseudouridine synthesis"/>
    <property type="evidence" value="ECO:0007669"/>
    <property type="project" value="TreeGrafter"/>
</dbReference>
<comment type="similarity">
    <text evidence="1">Belongs to the pseudouridine synthase RluA family.</text>
</comment>
<evidence type="ECO:0000313" key="4">
    <source>
        <dbReference type="EMBL" id="TGL59669.1"/>
    </source>
</evidence>
<dbReference type="InterPro" id="IPR006145">
    <property type="entry name" value="PsdUridine_synth_RsuA/RluA"/>
</dbReference>
<dbReference type="InterPro" id="IPR050188">
    <property type="entry name" value="RluA_PseudoU_synthase"/>
</dbReference>
<evidence type="ECO:0000313" key="5">
    <source>
        <dbReference type="Proteomes" id="UP000297693"/>
    </source>
</evidence>
<dbReference type="PANTHER" id="PTHR21600:SF44">
    <property type="entry name" value="RIBOSOMAL LARGE SUBUNIT PSEUDOURIDINE SYNTHASE D"/>
    <property type="match status" value="1"/>
</dbReference>
<protein>
    <submittedName>
        <fullName evidence="4">RluA family pseudouridine synthase</fullName>
    </submittedName>
</protein>
<dbReference type="PROSITE" id="PS01129">
    <property type="entry name" value="PSI_RLU"/>
    <property type="match status" value="1"/>
</dbReference>
<keyword evidence="5" id="KW-1185">Reference proteome</keyword>
<dbReference type="Pfam" id="PF00849">
    <property type="entry name" value="PseudoU_synth_2"/>
    <property type="match status" value="1"/>
</dbReference>
<dbReference type="InterPro" id="IPR020103">
    <property type="entry name" value="PsdUridine_synth_cat_dom_sf"/>
</dbReference>
<gene>
    <name evidence="4" type="ORF">EHQ58_07950</name>
</gene>
<evidence type="ECO:0000256" key="2">
    <source>
        <dbReference type="ARBA" id="ARBA00023235"/>
    </source>
</evidence>
<evidence type="ECO:0000256" key="1">
    <source>
        <dbReference type="ARBA" id="ARBA00010876"/>
    </source>
</evidence>
<dbReference type="GO" id="GO:0003723">
    <property type="term" value="F:RNA binding"/>
    <property type="evidence" value="ECO:0007669"/>
    <property type="project" value="InterPro"/>
</dbReference>
<dbReference type="GO" id="GO:0140098">
    <property type="term" value="F:catalytic activity, acting on RNA"/>
    <property type="evidence" value="ECO:0007669"/>
    <property type="project" value="UniProtKB-ARBA"/>
</dbReference>
<dbReference type="PANTHER" id="PTHR21600">
    <property type="entry name" value="MITOCHONDRIAL RNA PSEUDOURIDINE SYNTHASE"/>
    <property type="match status" value="1"/>
</dbReference>
<keyword evidence="2" id="KW-0413">Isomerase</keyword>
<evidence type="ECO:0000259" key="3">
    <source>
        <dbReference type="Pfam" id="PF00849"/>
    </source>
</evidence>
<dbReference type="RefSeq" id="WP_135623358.1">
    <property type="nucleotide sequence ID" value="NZ_RQGD01000023.1"/>
</dbReference>
<reference evidence="4" key="1">
    <citation type="journal article" date="2019" name="PLoS Negl. Trop. Dis.">
        <title>Revisiting the worldwide diversity of Leptospira species in the environment.</title>
        <authorList>
            <person name="Vincent A.T."/>
            <person name="Schiettekatte O."/>
            <person name="Bourhy P."/>
            <person name="Veyrier F.J."/>
            <person name="Picardeau M."/>
        </authorList>
    </citation>
    <scope>NUCLEOTIDE SEQUENCE [LARGE SCALE GENOMIC DNA]</scope>
    <source>
        <strain evidence="4">201702476</strain>
    </source>
</reference>
<comment type="caution">
    <text evidence="4">The sequence shown here is derived from an EMBL/GenBank/DDBJ whole genome shotgun (WGS) entry which is preliminary data.</text>
</comment>
<dbReference type="SUPFAM" id="SSF55120">
    <property type="entry name" value="Pseudouridine synthase"/>
    <property type="match status" value="1"/>
</dbReference>
<feature type="domain" description="Pseudouridine synthase RsuA/RluA-like" evidence="3">
    <location>
        <begin position="10"/>
        <end position="152"/>
    </location>
</feature>
<dbReference type="InterPro" id="IPR006224">
    <property type="entry name" value="PsdUridine_synth_RluA-like_CS"/>
</dbReference>
<name>A0A4R9K1S7_9LEPT</name>
<dbReference type="OrthoDB" id="305739at2"/>
<sequence length="213" mass="24216">MSILYEDDLFLIANKPAGIPVHETKDPMRADFTRQIQERLGFESLRTVNRLDLGTSGIVVFGKNPDKNKEIDEIFLTAEKEYILIGSGIPDWTENKFECFLKDGNKKVTIVRSGGKKSITHFKILASNTSQKIFLAKAKLLTGRRHQIRISSASLGFPILGDTVYGPVNQKWKRTYLHSFKLKFVKKDMSEIEILCPPPSEFLKLFPDINTLL</sequence>